<dbReference type="EMBL" id="JAATEN010000014">
    <property type="protein sequence ID" value="NJQ02384.1"/>
    <property type="molecule type" value="Genomic_DNA"/>
</dbReference>
<sequence length="354" mass="36520">MGWTVLYIAFGVVALWLLGEVLLQYKARLRWRLLAFAGFSCVVVGVLVYPSRALIGVGTLAFAAGQTLVTLSFRRGFSTGWALGGRPGASKRRKGSPAPDEPPLEFSEVTEGSGDPAHTAAGDGAGDRQGVPGAGEPPEPALYRPEPMPDEDTGGYGRYGDTRYGDPGRGEDAYAATAGAGYGYPGGDQGYADGQNGQGSQNGQGGHDGYAYAGYDDGYGSYAPGPAAAQAAWPGQEQGGYGYSGDGYQQGGGWSEPYPGGQEHGHGQGYAGTGEPYPGTGPYPGGPGPYGSGAAHDPYAGTYDTPPGGVWMPQQREGGGADRTDAPAADQQAYPYQAPPGYSSGGYDEQQYRY</sequence>
<accession>A0ABX1BXG1</accession>
<proteinExistence type="predicted"/>
<keyword evidence="2" id="KW-1133">Transmembrane helix</keyword>
<feature type="compositionally biased region" description="Low complexity" evidence="1">
    <location>
        <begin position="326"/>
        <end position="347"/>
    </location>
</feature>
<feature type="compositionally biased region" description="Gly residues" evidence="1">
    <location>
        <begin position="180"/>
        <end position="189"/>
    </location>
</feature>
<dbReference type="Proteomes" id="UP000695264">
    <property type="component" value="Unassembled WGS sequence"/>
</dbReference>
<organism evidence="3 4">
    <name type="scientific">Streptomyces zingiberis</name>
    <dbReference type="NCBI Taxonomy" id="2053010"/>
    <lineage>
        <taxon>Bacteria</taxon>
        <taxon>Bacillati</taxon>
        <taxon>Actinomycetota</taxon>
        <taxon>Actinomycetes</taxon>
        <taxon>Kitasatosporales</taxon>
        <taxon>Streptomycetaceae</taxon>
        <taxon>Streptomyces</taxon>
    </lineage>
</organism>
<feature type="region of interest" description="Disordered" evidence="1">
    <location>
        <begin position="84"/>
        <end position="354"/>
    </location>
</feature>
<dbReference type="RefSeq" id="WP_168103013.1">
    <property type="nucleotide sequence ID" value="NZ_JAATEN010000014.1"/>
</dbReference>
<reference evidence="3 4" key="1">
    <citation type="submission" date="2020-03" db="EMBL/GenBank/DDBJ databases">
        <title>WGS of actinomycetes isolated from Thailand.</title>
        <authorList>
            <person name="Thawai C."/>
        </authorList>
    </citation>
    <scope>NUCLEOTIDE SEQUENCE [LARGE SCALE GENOMIC DNA]</scope>
    <source>
        <strain evidence="3 4">PLAI 1-29</strain>
    </source>
</reference>
<keyword evidence="2" id="KW-0812">Transmembrane</keyword>
<name>A0ABX1BXG1_9ACTN</name>
<feature type="compositionally biased region" description="Gly residues" evidence="1">
    <location>
        <begin position="237"/>
        <end position="254"/>
    </location>
</feature>
<feature type="transmembrane region" description="Helical" evidence="2">
    <location>
        <begin position="30"/>
        <end position="49"/>
    </location>
</feature>
<evidence type="ECO:0000313" key="4">
    <source>
        <dbReference type="Proteomes" id="UP000695264"/>
    </source>
</evidence>
<protein>
    <recommendedName>
        <fullName evidence="5">DUF2304 domain-containing protein</fullName>
    </recommendedName>
</protein>
<evidence type="ECO:0008006" key="5">
    <source>
        <dbReference type="Google" id="ProtNLM"/>
    </source>
</evidence>
<feature type="transmembrane region" description="Helical" evidence="2">
    <location>
        <begin position="6"/>
        <end position="23"/>
    </location>
</feature>
<evidence type="ECO:0000256" key="1">
    <source>
        <dbReference type="SAM" id="MobiDB-lite"/>
    </source>
</evidence>
<keyword evidence="4" id="KW-1185">Reference proteome</keyword>
<feature type="compositionally biased region" description="Low complexity" evidence="1">
    <location>
        <begin position="209"/>
        <end position="236"/>
    </location>
</feature>
<gene>
    <name evidence="3" type="ORF">HCK00_18015</name>
</gene>
<feature type="compositionally biased region" description="Gly residues" evidence="1">
    <location>
        <begin position="196"/>
        <end position="208"/>
    </location>
</feature>
<evidence type="ECO:0000313" key="3">
    <source>
        <dbReference type="EMBL" id="NJQ02384.1"/>
    </source>
</evidence>
<keyword evidence="2" id="KW-0472">Membrane</keyword>
<feature type="compositionally biased region" description="Basic and acidic residues" evidence="1">
    <location>
        <begin position="160"/>
        <end position="172"/>
    </location>
</feature>
<evidence type="ECO:0000256" key="2">
    <source>
        <dbReference type="SAM" id="Phobius"/>
    </source>
</evidence>
<comment type="caution">
    <text evidence="3">The sequence shown here is derived from an EMBL/GenBank/DDBJ whole genome shotgun (WGS) entry which is preliminary data.</text>
</comment>